<dbReference type="Pfam" id="PF17774">
    <property type="entry name" value="YlmH_RBD"/>
    <property type="match status" value="1"/>
</dbReference>
<sequence length="255" mass="29083">MMKNNQLVSNRSHYKGHEQFTVKVKDQMHWSVLHRQGVHTSFLSGVEGLILQQIVDPELNLSLYGGYPEALRKVAWFSPLDETPEYGIVTLASAYDDRFKKIGHRDVLGALMHLGIERDQVGDILVNDHAITVFATETMAEYICTHVPMIGRVPVHFEPTDQIPENTAGYKMIRVNCASLRLDAVVAQLGHCSRKEAMHKIHQGDVKLNEIVLAENDQLCHNDFVSIRRYGKYQFVDVEATTKKDRLILLFKQFL</sequence>
<gene>
    <name evidence="3" type="ORF">HNQ47_001259</name>
</gene>
<reference evidence="3 4" key="1">
    <citation type="submission" date="2020-08" db="EMBL/GenBank/DDBJ databases">
        <title>Genomic Encyclopedia of Type Strains, Phase IV (KMG-IV): sequencing the most valuable type-strain genomes for metagenomic binning, comparative biology and taxonomic classification.</title>
        <authorList>
            <person name="Goeker M."/>
        </authorList>
    </citation>
    <scope>NUCLEOTIDE SEQUENCE [LARGE SCALE GENOMIC DNA]</scope>
    <source>
        <strain evidence="3 4">DSM 25799</strain>
    </source>
</reference>
<dbReference type="InterPro" id="IPR040591">
    <property type="entry name" value="RqcP2_RBD"/>
</dbReference>
<dbReference type="SMART" id="SM00363">
    <property type="entry name" value="S4"/>
    <property type="match status" value="1"/>
</dbReference>
<organism evidence="3 4">
    <name type="scientific">Catenisphaera adipataccumulans</name>
    <dbReference type="NCBI Taxonomy" id="700500"/>
    <lineage>
        <taxon>Bacteria</taxon>
        <taxon>Bacillati</taxon>
        <taxon>Bacillota</taxon>
        <taxon>Erysipelotrichia</taxon>
        <taxon>Erysipelotrichales</taxon>
        <taxon>Erysipelotrichaceae</taxon>
        <taxon>Catenisphaera</taxon>
    </lineage>
</organism>
<keyword evidence="4" id="KW-1185">Reference proteome</keyword>
<dbReference type="InterPro" id="IPR036986">
    <property type="entry name" value="S4_RNA-bd_sf"/>
</dbReference>
<evidence type="ECO:0000313" key="4">
    <source>
        <dbReference type="Proteomes" id="UP000539953"/>
    </source>
</evidence>
<evidence type="ECO:0000256" key="1">
    <source>
        <dbReference type="PROSITE-ProRule" id="PRU00182"/>
    </source>
</evidence>
<dbReference type="Proteomes" id="UP000539953">
    <property type="component" value="Unassembled WGS sequence"/>
</dbReference>
<accession>A0A7W8CX67</accession>
<dbReference type="Gene3D" id="3.30.70.330">
    <property type="match status" value="1"/>
</dbReference>
<dbReference type="PROSITE" id="PS50889">
    <property type="entry name" value="S4"/>
    <property type="match status" value="1"/>
</dbReference>
<keyword evidence="1" id="KW-0694">RNA-binding</keyword>
<comment type="caution">
    <text evidence="3">The sequence shown here is derived from an EMBL/GenBank/DDBJ whole genome shotgun (WGS) entry which is preliminary data.</text>
</comment>
<dbReference type="AlphaFoldDB" id="A0A7W8CX67"/>
<dbReference type="InterPro" id="IPR012677">
    <property type="entry name" value="Nucleotide-bd_a/b_plait_sf"/>
</dbReference>
<dbReference type="InterPro" id="IPR002942">
    <property type="entry name" value="S4_RNA-bd"/>
</dbReference>
<dbReference type="GO" id="GO:0003723">
    <property type="term" value="F:RNA binding"/>
    <property type="evidence" value="ECO:0007669"/>
    <property type="project" value="UniProtKB-KW"/>
</dbReference>
<dbReference type="SUPFAM" id="SSF55174">
    <property type="entry name" value="Alpha-L RNA-binding motif"/>
    <property type="match status" value="1"/>
</dbReference>
<dbReference type="Gene3D" id="3.10.290.10">
    <property type="entry name" value="RNA-binding S4 domain"/>
    <property type="match status" value="1"/>
</dbReference>
<evidence type="ECO:0000259" key="2">
    <source>
        <dbReference type="SMART" id="SM00363"/>
    </source>
</evidence>
<protein>
    <submittedName>
        <fullName evidence="3">RNA-binding protein YlmH</fullName>
    </submittedName>
</protein>
<feature type="domain" description="RNA-binding S4" evidence="2">
    <location>
        <begin position="180"/>
        <end position="241"/>
    </location>
</feature>
<name>A0A7W8CX67_9FIRM</name>
<dbReference type="Gene3D" id="3.30.1370.160">
    <property type="match status" value="1"/>
</dbReference>
<dbReference type="EMBL" id="JACHHK010000004">
    <property type="protein sequence ID" value="MBB5183238.1"/>
    <property type="molecule type" value="Genomic_DNA"/>
</dbReference>
<proteinExistence type="predicted"/>
<evidence type="ECO:0000313" key="3">
    <source>
        <dbReference type="EMBL" id="MBB5183238.1"/>
    </source>
</evidence>